<name>A0A7S6VVJ5_9GAMM</name>
<sequence>MTNYVPPDSHDIVFNFEGGDYTPPKSNEIIFDFRESGDEGQYTFPEGEDFSTFGQAVIKSSVVTVRTQGIGPGSFGELALQNKARLISLIGFSHIQYGRATAYNLRKYVTVPGILHTLFGKTYVQGGVKQVRPTGLNGSGYGRPTVINTRANQEVKPGAIPHITVPQPSVSPRMLRPNGVLAWSFGVPVVQRNPSPKGFVTSAYGIAWISHSPRYIFPDKITAYLSGFPKVFDPTQFIRLSGSPQMHGGIFGDISARNSRRIIVVTGENQSAYGDWSNVFSNLTNIHVSSYDTSAWGIHNIWNKTPSFAPQGLGSTGFGQTLVSERHRRIQARGISQFESERFGKHSLWKTPEIAPKSINLPSLGSPVVSNFQRYIPAGGIFAQLIPNSHTVWYGLRIFKPTGLIPITPPSPRVEHGSRALLQKGTTHAAIGTARIWFRVRSVSVASIYREFESNHSVGGTRFISPSGFVATKFGERVIPESRKLYPMGLNSFAFGESKAELYKRIVRVPGFLTVGQQPGERYGTAKAWNKRQYITHKYDSGDGLNPGEFGQWTAITNRNREIGTFGRDSFRSGQAEIHNKARLVAPIGRDQFLSEKGMIAPRIRHLRPEGMESPYMGGWLRIVNAAAQLRLLGSKHDVFGTASLVNTRREYRWIGAFESMLFGQPMVSFRIRSLSFESRYSIAPPQIPLPKLDLHTRYIDPTGFENERFGAYMLNIKWNLINPRWNHREYFGDPAVRNLTPELRQRGSMMEDFGKPSIYLHRRDLKIDGYISELWGRSGIAFRDRRITVAGFENLRIGLTKVVKTGAPPYSLQTITLDWAGEDQRPDDFEGQGIQPPRMAAPQVRTNVIFARGFDAAVVQAPKAQSNGIIVEPGIQEMTIGTPFIGLRNRSIEVTSLGDMLQMAQTRPRLSPHTIYAVKNAPSQAIINHPTDVIRYINEHVGTSIPPGEIFGTARIVLKHRAILAVGNLMTSIPAPTVTLRKRYVSVQGIASFRMGWHYFLDGSPQGLEQYNSHDSAEFGRASLVSKYYGPQTIVGRGALNSLFGNAKVEFFNRTVRPNGWVSMQMGTRALNDTPYKPRGLWVGAPMPTIPQGSNAEVFGKTIVGLRVRDVSVKGFDSFTTEMDISNFKGRMKVELVKKPVIIEPKQIYATSFVNTSYGVPDIRLKVHYIRPDGNSDQYRKGVPE</sequence>
<protein>
    <submittedName>
        <fullName evidence="1">Uncharacterized protein</fullName>
    </submittedName>
</protein>
<dbReference type="RefSeq" id="WP_180044792.1">
    <property type="nucleotide sequence ID" value="NZ_CP048659.1"/>
</dbReference>
<reference evidence="1 2" key="1">
    <citation type="submission" date="2020-02" db="EMBL/GenBank/DDBJ databases">
        <title>Tigecycline-resistant Acinetobacter species from pigs and migratory birds.</title>
        <authorList>
            <person name="Chen C."/>
            <person name="Sun J."/>
            <person name="Liao X.-P."/>
            <person name="Liu Y.-H."/>
        </authorList>
    </citation>
    <scope>NUCLEOTIDE SEQUENCE [LARGE SCALE GENOMIC DNA]</scope>
    <source>
        <strain evidence="1 2">YH12207_T</strain>
    </source>
</reference>
<evidence type="ECO:0000313" key="2">
    <source>
        <dbReference type="Proteomes" id="UP000593966"/>
    </source>
</evidence>
<keyword evidence="2" id="KW-1185">Reference proteome</keyword>
<accession>A0A7S6VVJ5</accession>
<organism evidence="1 2">
    <name type="scientific">Acinetobacter piscicola</name>
    <dbReference type="NCBI Taxonomy" id="2006115"/>
    <lineage>
        <taxon>Bacteria</taxon>
        <taxon>Pseudomonadati</taxon>
        <taxon>Pseudomonadota</taxon>
        <taxon>Gammaproteobacteria</taxon>
        <taxon>Moraxellales</taxon>
        <taxon>Moraxellaceae</taxon>
        <taxon>Acinetobacter</taxon>
    </lineage>
</organism>
<evidence type="ECO:0000313" key="1">
    <source>
        <dbReference type="EMBL" id="QOW45542.1"/>
    </source>
</evidence>
<dbReference type="Proteomes" id="UP000593966">
    <property type="component" value="Chromosome"/>
</dbReference>
<proteinExistence type="predicted"/>
<gene>
    <name evidence="1" type="ORF">G0028_06305</name>
</gene>
<dbReference type="EMBL" id="CP048659">
    <property type="protein sequence ID" value="QOW45542.1"/>
    <property type="molecule type" value="Genomic_DNA"/>
</dbReference>
<dbReference type="AlphaFoldDB" id="A0A7S6VVJ5"/>